<name>A0A0L0W071_9BASI</name>
<reference evidence="3" key="1">
    <citation type="submission" date="2014-03" db="EMBL/GenBank/DDBJ databases">
        <title>The Genome Sequence of Puccinia striiformis f. sp. tritici PST-78.</title>
        <authorList>
            <consortium name="The Broad Institute Genome Sequencing Platform"/>
            <person name="Cuomo C."/>
            <person name="Hulbert S."/>
            <person name="Chen X."/>
            <person name="Walker B."/>
            <person name="Young S.K."/>
            <person name="Zeng Q."/>
            <person name="Gargeya S."/>
            <person name="Fitzgerald M."/>
            <person name="Haas B."/>
            <person name="Abouelleil A."/>
            <person name="Alvarado L."/>
            <person name="Arachchi H.M."/>
            <person name="Berlin A.M."/>
            <person name="Chapman S.B."/>
            <person name="Goldberg J."/>
            <person name="Griggs A."/>
            <person name="Gujja S."/>
            <person name="Hansen M."/>
            <person name="Howarth C."/>
            <person name="Imamovic A."/>
            <person name="Larimer J."/>
            <person name="McCowan C."/>
            <person name="Montmayeur A."/>
            <person name="Murphy C."/>
            <person name="Neiman D."/>
            <person name="Pearson M."/>
            <person name="Priest M."/>
            <person name="Roberts A."/>
            <person name="Saif S."/>
            <person name="Shea T."/>
            <person name="Sisk P."/>
            <person name="Sykes S."/>
            <person name="Wortman J."/>
            <person name="Nusbaum C."/>
            <person name="Birren B."/>
        </authorList>
    </citation>
    <scope>NUCLEOTIDE SEQUENCE [LARGE SCALE GENOMIC DNA]</scope>
    <source>
        <strain evidence="3">race PST-78</strain>
    </source>
</reference>
<keyword evidence="3" id="KW-1185">Reference proteome</keyword>
<dbReference type="AlphaFoldDB" id="A0A0L0W071"/>
<accession>A0A0L0W071</accession>
<sequence>MDGSHQEPTQSSTMSSRFKSVYESLPSPVPAGIEIIRHLLVSPSTLFEAPLSRPVIERLQWIKPSLEDERESYLYFNNMVDHGASGRVHDLRMGLIHAGSSSWAFCKAEEVEYKVDENCVDPDGLCEIFCRVAVWKTKEDLDNEPVHSKEKVALILKLESIVSPLDLNKDPIDQVSWKYFDLQDLTTPGLDTRPWFETAIKAAAHRPLQITESERLGEEDEDYWAGFSSSRSDGSSLTSGSDSGLKPSSDYTIPIDPILVARIRNTPLYRSKAPSVSSMTNSDQIEPGTPGLGNHGPIDLRARLSRTPLYKRAPSIDDTPPILPEPNKDIDVDRLLEAAHIVNLPPKTTSLRTQHINPNLESSSSLPKEDLQEKLADSLRATFHLYRLCLENSAHSDSLPSSSSQLSPGESFIALAHRVVLQESQNSLHH</sequence>
<evidence type="ECO:0000313" key="3">
    <source>
        <dbReference type="Proteomes" id="UP000054564"/>
    </source>
</evidence>
<protein>
    <submittedName>
        <fullName evidence="2">Uncharacterized protein</fullName>
    </submittedName>
</protein>
<feature type="compositionally biased region" description="Polar residues" evidence="1">
    <location>
        <begin position="274"/>
        <end position="284"/>
    </location>
</feature>
<evidence type="ECO:0000256" key="1">
    <source>
        <dbReference type="SAM" id="MobiDB-lite"/>
    </source>
</evidence>
<feature type="region of interest" description="Disordered" evidence="1">
    <location>
        <begin position="211"/>
        <end position="248"/>
    </location>
</feature>
<dbReference type="Proteomes" id="UP000054564">
    <property type="component" value="Unassembled WGS sequence"/>
</dbReference>
<feature type="region of interest" description="Disordered" evidence="1">
    <location>
        <begin position="271"/>
        <end position="298"/>
    </location>
</feature>
<evidence type="ECO:0000313" key="2">
    <source>
        <dbReference type="EMBL" id="KNF04872.1"/>
    </source>
</evidence>
<proteinExistence type="predicted"/>
<gene>
    <name evidence="2" type="ORF">PSTG_01926</name>
</gene>
<dbReference type="EMBL" id="AJIL01000010">
    <property type="protein sequence ID" value="KNF04872.1"/>
    <property type="molecule type" value="Genomic_DNA"/>
</dbReference>
<organism evidence="2 3">
    <name type="scientific">Puccinia striiformis f. sp. tritici PST-78</name>
    <dbReference type="NCBI Taxonomy" id="1165861"/>
    <lineage>
        <taxon>Eukaryota</taxon>
        <taxon>Fungi</taxon>
        <taxon>Dikarya</taxon>
        <taxon>Basidiomycota</taxon>
        <taxon>Pucciniomycotina</taxon>
        <taxon>Pucciniomycetes</taxon>
        <taxon>Pucciniales</taxon>
        <taxon>Pucciniaceae</taxon>
        <taxon>Puccinia</taxon>
    </lineage>
</organism>
<feature type="compositionally biased region" description="Low complexity" evidence="1">
    <location>
        <begin position="228"/>
        <end position="245"/>
    </location>
</feature>
<comment type="caution">
    <text evidence="2">The sequence shown here is derived from an EMBL/GenBank/DDBJ whole genome shotgun (WGS) entry which is preliminary data.</text>
</comment>
<dbReference type="OrthoDB" id="2501603at2759"/>